<dbReference type="Pfam" id="PF05368">
    <property type="entry name" value="NmrA"/>
    <property type="match status" value="1"/>
</dbReference>
<dbReference type="SUPFAM" id="SSF51735">
    <property type="entry name" value="NAD(P)-binding Rossmann-fold domains"/>
    <property type="match status" value="1"/>
</dbReference>
<dbReference type="Proteomes" id="UP000005222">
    <property type="component" value="Chromosome L"/>
</dbReference>
<evidence type="ECO:0000256" key="1">
    <source>
        <dbReference type="ARBA" id="ARBA00022857"/>
    </source>
</evidence>
<evidence type="ECO:0000256" key="2">
    <source>
        <dbReference type="ARBA" id="ARBA00023002"/>
    </source>
</evidence>
<dbReference type="GO" id="GO:0016491">
    <property type="term" value="F:oxidoreductase activity"/>
    <property type="evidence" value="ECO:0007669"/>
    <property type="project" value="UniProtKB-KW"/>
</dbReference>
<evidence type="ECO:0000259" key="3">
    <source>
        <dbReference type="Pfam" id="PF05368"/>
    </source>
</evidence>
<organism evidence="4 6">
    <name type="scientific">Pichia sorbitophila (strain ATCC MYA-4447 / BCRC 22081 / CBS 7064 / NBRC 10061 / NRRL Y-12695)</name>
    <name type="common">Hybrid yeast</name>
    <dbReference type="NCBI Taxonomy" id="559304"/>
    <lineage>
        <taxon>Eukaryota</taxon>
        <taxon>Fungi</taxon>
        <taxon>Dikarya</taxon>
        <taxon>Ascomycota</taxon>
        <taxon>Saccharomycotina</taxon>
        <taxon>Pichiomycetes</taxon>
        <taxon>Debaryomycetaceae</taxon>
        <taxon>Millerozyma</taxon>
    </lineage>
</organism>
<dbReference type="EMBL" id="FO082048">
    <property type="protein sequence ID" value="CCE84496.1"/>
    <property type="molecule type" value="Genomic_DNA"/>
</dbReference>
<keyword evidence="1" id="KW-0521">NADP</keyword>
<dbReference type="InParanoid" id="G8YA82"/>
<dbReference type="HOGENOM" id="CLU_058266_0_0_1"/>
<dbReference type="eggNOG" id="ENOG502S12R">
    <property type="taxonomic scope" value="Eukaryota"/>
</dbReference>
<dbReference type="InterPro" id="IPR051609">
    <property type="entry name" value="NmrA/Isoflavone_reductase-like"/>
</dbReference>
<dbReference type="Gene3D" id="3.40.50.720">
    <property type="entry name" value="NAD(P)-binding Rossmann-like Domain"/>
    <property type="match status" value="1"/>
</dbReference>
<dbReference type="InterPro" id="IPR036291">
    <property type="entry name" value="NAD(P)-bd_dom_sf"/>
</dbReference>
<gene>
    <name evidence="4" type="primary">Piso0_004041</name>
    <name evidence="4" type="ORF">GNLVRS01_PISO0K08150g</name>
    <name evidence="5" type="ORF">GNLVRS01_PISO0L08151g</name>
</gene>
<dbReference type="Proteomes" id="UP000005222">
    <property type="component" value="Chromosome K"/>
</dbReference>
<name>G8YA82_PICSO</name>
<dbReference type="Gene3D" id="3.90.25.10">
    <property type="entry name" value="UDP-galactose 4-epimerase, domain 1"/>
    <property type="match status" value="1"/>
</dbReference>
<dbReference type="OrthoDB" id="9974981at2759"/>
<dbReference type="PANTHER" id="PTHR47706:SF9">
    <property type="entry name" value="NMRA-LIKE DOMAIN-CONTAINING PROTEIN-RELATED"/>
    <property type="match status" value="1"/>
</dbReference>
<evidence type="ECO:0000313" key="6">
    <source>
        <dbReference type="Proteomes" id="UP000005222"/>
    </source>
</evidence>
<proteinExistence type="predicted"/>
<dbReference type="AlphaFoldDB" id="G8YA82"/>
<dbReference type="STRING" id="559304.G8YA82"/>
<dbReference type="EMBL" id="FO082049">
    <property type="protein sequence ID" value="CCE83465.1"/>
    <property type="molecule type" value="Genomic_DNA"/>
</dbReference>
<evidence type="ECO:0000313" key="5">
    <source>
        <dbReference type="EMBL" id="CCE84496.1"/>
    </source>
</evidence>
<protein>
    <submittedName>
        <fullName evidence="4">Piso0_004041 protein</fullName>
    </submittedName>
</protein>
<reference evidence="6" key="2">
    <citation type="journal article" date="2012" name="G3 (Bethesda)">
        <title>Pichia sorbitophila, an interspecies yeast hybrid reveals early steps of genome resolution following polyploidization.</title>
        <authorList>
            <person name="Leh Louis V."/>
            <person name="Despons L."/>
            <person name="Friedrich A."/>
            <person name="Martin T."/>
            <person name="Durrens P."/>
            <person name="Casaregola S."/>
            <person name="Neuveglise C."/>
            <person name="Fairhead C."/>
            <person name="Marck C."/>
            <person name="Cruz J.A."/>
            <person name="Straub M.L."/>
            <person name="Kugler V."/>
            <person name="Sacerdot C."/>
            <person name="Uzunov Z."/>
            <person name="Thierry A."/>
            <person name="Weiss S."/>
            <person name="Bleykasten C."/>
            <person name="De Montigny J."/>
            <person name="Jacques N."/>
            <person name="Jung P."/>
            <person name="Lemaire M."/>
            <person name="Mallet S."/>
            <person name="Morel G."/>
            <person name="Richard G.F."/>
            <person name="Sarkar A."/>
            <person name="Savel G."/>
            <person name="Schacherer J."/>
            <person name="Seret M.L."/>
            <person name="Talla E."/>
            <person name="Samson G."/>
            <person name="Jubin C."/>
            <person name="Poulain J."/>
            <person name="Vacherie B."/>
            <person name="Barbe V."/>
            <person name="Pelletier E."/>
            <person name="Sherman D.J."/>
            <person name="Westhof E."/>
            <person name="Weissenbach J."/>
            <person name="Baret P.V."/>
            <person name="Wincker P."/>
            <person name="Gaillardin C."/>
            <person name="Dujon B."/>
            <person name="Souciet J.L."/>
        </authorList>
    </citation>
    <scope>NUCLEOTIDE SEQUENCE [LARGE SCALE GENOMIC DNA]</scope>
    <source>
        <strain evidence="6">ATCC MYA-4447 / BCRC 22081 / CBS 7064 / NBRC 10061 / NRRL Y-12695</strain>
    </source>
</reference>
<dbReference type="InterPro" id="IPR008030">
    <property type="entry name" value="NmrA-like"/>
</dbReference>
<dbReference type="PANTHER" id="PTHR47706">
    <property type="entry name" value="NMRA-LIKE FAMILY PROTEIN"/>
    <property type="match status" value="1"/>
</dbReference>
<accession>G8YA82</accession>
<keyword evidence="6" id="KW-1185">Reference proteome</keyword>
<sequence>MGKASIAIIGTSGFLGQPVINAIESGIFDDKIAFPVKAVTRTKKTSTDKVQYVQGALDESGIDALAAELKGIDTIISLVGGNPDLYVSVEKLVKLVKPQLYIPSQFGTEIDKSAKIFPGLLGFKQEHSKNLRSAGIKVVDIVTGLFAVPGAFLYELVGAVGVDTENKTVTYRGNADDKFPVSKVDDIGRVVVAVAVSDPASLPDKVRTYSDVVTQRQVVERYEQTHNVKFAVKNISASDSLKEGQDKWNSAGFKLELFFFYLNVLLSQGTDNGLIFSKDERDLVNPHESLWKWSKF</sequence>
<reference evidence="4" key="1">
    <citation type="submission" date="2011-10" db="EMBL/GenBank/DDBJ databases">
        <authorList>
            <person name="Genoscope - CEA"/>
        </authorList>
    </citation>
    <scope>NUCLEOTIDE SEQUENCE</scope>
</reference>
<keyword evidence="2" id="KW-0560">Oxidoreductase</keyword>
<feature type="domain" description="NmrA-like" evidence="3">
    <location>
        <begin position="3"/>
        <end position="238"/>
    </location>
</feature>
<evidence type="ECO:0000313" key="4">
    <source>
        <dbReference type="EMBL" id="CCE83465.1"/>
    </source>
</evidence>